<evidence type="ECO:0008006" key="3">
    <source>
        <dbReference type="Google" id="ProtNLM"/>
    </source>
</evidence>
<organism evidence="1 2">
    <name type="scientific">Paramagnetospirillum marisnigri</name>
    <dbReference type="NCBI Taxonomy" id="1285242"/>
    <lineage>
        <taxon>Bacteria</taxon>
        <taxon>Pseudomonadati</taxon>
        <taxon>Pseudomonadota</taxon>
        <taxon>Alphaproteobacteria</taxon>
        <taxon>Rhodospirillales</taxon>
        <taxon>Magnetospirillaceae</taxon>
        <taxon>Paramagnetospirillum</taxon>
    </lineage>
</organism>
<reference evidence="1 2" key="1">
    <citation type="submission" date="2016-04" db="EMBL/GenBank/DDBJ databases">
        <title>Draft genome sequence of freshwater magnetotactic bacteria Magnetospirillum marisnigri SP-1 and Magnetospirillum moscoviense BB-1.</title>
        <authorList>
            <person name="Koziaeva V."/>
            <person name="Dziuba M.V."/>
            <person name="Ivanov T.M."/>
            <person name="Kuznetsov B."/>
            <person name="Grouzdev D.S."/>
        </authorList>
    </citation>
    <scope>NUCLEOTIDE SEQUENCE [LARGE SCALE GENOMIC DNA]</scope>
    <source>
        <strain evidence="1 2">SP-1</strain>
    </source>
</reference>
<protein>
    <recommendedName>
        <fullName evidence="3">N-acetyl sugar amidotransferase</fullName>
    </recommendedName>
</protein>
<dbReference type="SUPFAM" id="SSF52402">
    <property type="entry name" value="Adenine nucleotide alpha hydrolases-like"/>
    <property type="match status" value="1"/>
</dbReference>
<sequence>MRYCTRCILPDSRPGITLDESGVCSACRGHDRKLTGIDWDARQAGFQRLVDEARAQAARDRVGYDCVVPISGGKDSWYQVIRCQEHGLKVLGITWKTPGRTEVGRRNLDALIERLGIDHVDYSINPSVERRFMTAAFERKGATAIPMHMAIFAIPIRLAVQMNIPLVVWGENPQLEFGGGQEQQLATDLDLAWVRRLGVTNQTGPDDWVGAEGLTANDLAAYRLPPEDAFAGKVRSVFLGAFFPWNSFENAALARSRGFTDGERHLKTGTWSFADIDDHFISLHHFLKWHKFGLTRAFDNLSVQIRYGMMSRDDAIGQLRQLGVQVPEADIAAFCDFVGRDPAWFHGVAEGFRNRAIWSRGEDGVWRIPGFLIEDWSW</sequence>
<gene>
    <name evidence="1" type="ORF">A6A04_15825</name>
</gene>
<name>A0A178MV69_9PROT</name>
<accession>A0A178MV69</accession>
<evidence type="ECO:0000313" key="1">
    <source>
        <dbReference type="EMBL" id="OAN52765.1"/>
    </source>
</evidence>
<dbReference type="Proteomes" id="UP000078428">
    <property type="component" value="Unassembled WGS sequence"/>
</dbReference>
<dbReference type="RefSeq" id="WP_068490847.1">
    <property type="nucleotide sequence ID" value="NZ_LWQT01000043.1"/>
</dbReference>
<dbReference type="NCBIfam" id="TIGR03573">
    <property type="entry name" value="WbuX"/>
    <property type="match status" value="1"/>
</dbReference>
<keyword evidence="2" id="KW-1185">Reference proteome</keyword>
<dbReference type="STRING" id="1285242.A6A04_15825"/>
<dbReference type="InterPro" id="IPR020022">
    <property type="entry name" value="N-acetyl_sugar_amidoTrfase"/>
</dbReference>
<evidence type="ECO:0000313" key="2">
    <source>
        <dbReference type="Proteomes" id="UP000078428"/>
    </source>
</evidence>
<proteinExistence type="predicted"/>
<comment type="caution">
    <text evidence="1">The sequence shown here is derived from an EMBL/GenBank/DDBJ whole genome shotgun (WGS) entry which is preliminary data.</text>
</comment>
<dbReference type="OrthoDB" id="9765475at2"/>
<dbReference type="AlphaFoldDB" id="A0A178MV69"/>
<dbReference type="Gene3D" id="3.40.50.620">
    <property type="entry name" value="HUPs"/>
    <property type="match status" value="1"/>
</dbReference>
<dbReference type="InterPro" id="IPR014729">
    <property type="entry name" value="Rossmann-like_a/b/a_fold"/>
</dbReference>
<dbReference type="EMBL" id="LWQT01000043">
    <property type="protein sequence ID" value="OAN52765.1"/>
    <property type="molecule type" value="Genomic_DNA"/>
</dbReference>